<evidence type="ECO:0000313" key="1">
    <source>
        <dbReference type="EMBL" id="ADY61814.1"/>
    </source>
</evidence>
<accession>F0SIW5</accession>
<dbReference type="EMBL" id="CP002546">
    <property type="protein sequence ID" value="ADY61814.1"/>
    <property type="molecule type" value="Genomic_DNA"/>
</dbReference>
<dbReference type="KEGG" id="pbs:Plabr_4241"/>
<dbReference type="SMART" id="SM00710">
    <property type="entry name" value="PbH1"/>
    <property type="match status" value="6"/>
</dbReference>
<dbReference type="HOGENOM" id="CLU_342217_0_0_0"/>
<name>F0SIW5_RUBBR</name>
<keyword evidence="2" id="KW-1185">Reference proteome</keyword>
<dbReference type="AlphaFoldDB" id="F0SIW5"/>
<dbReference type="Proteomes" id="UP000006860">
    <property type="component" value="Chromosome"/>
</dbReference>
<dbReference type="eggNOG" id="COG3210">
    <property type="taxonomic scope" value="Bacteria"/>
</dbReference>
<dbReference type="InterPro" id="IPR006626">
    <property type="entry name" value="PbH1"/>
</dbReference>
<organism evidence="1 2">
    <name type="scientific">Rubinisphaera brasiliensis (strain ATCC 49424 / DSM 5305 / JCM 21570 / IAM 15109 / NBRC 103401 / IFAM 1448)</name>
    <name type="common">Planctomyces brasiliensis</name>
    <dbReference type="NCBI Taxonomy" id="756272"/>
    <lineage>
        <taxon>Bacteria</taxon>
        <taxon>Pseudomonadati</taxon>
        <taxon>Planctomycetota</taxon>
        <taxon>Planctomycetia</taxon>
        <taxon>Planctomycetales</taxon>
        <taxon>Planctomycetaceae</taxon>
        <taxon>Rubinisphaera</taxon>
    </lineage>
</organism>
<gene>
    <name evidence="1" type="ordered locus">Plabr_4241</name>
</gene>
<protein>
    <submittedName>
        <fullName evidence="1">Uncharacterized protein</fullName>
    </submittedName>
</protein>
<sequence>MNGVVDVNRLMTDAAIEVNGGSGDFTFSDVHIDSSFTDGLRINGGSANVTFSGIYGGSSIAVSDGYAVVVQGSHSGTVLFPTDSVITATDTEGFLFLGGLSGNYIFNSTNTISNDSDGGIQLANSGGTYFFGENTSITNTGDGAVLLNLSGVNDIDFTYSGTIWNFNNESINITGGPAAGQSIVFNSTAEDAILDGGEGIRIADTDADVTVSAETELTGSGGIYVGVSGGTYTFTDTDVNLSSGTDAAMRIDGGSSTVNFVDDSLIINTTLDRTAILVENGHTGTLNMDGTISSTAGDGLAFDNADGTYNFNGTTNLNGTSNGIQITNGSSGTFTFSNNTSITDPLGGFAYQEEDSTANVSYNGTITQNNNSSAVYIMNKTGGTTTFNGLVTANTSNSAGVFLDGNAGSTVNFNGGLDIDTNTGVGLYAKDAGTVNITGNGNSIYTMNGRGVYIENTTAGMTFDQITVLESSAGFDAITLRSMSGNFEVTGTTSIGSAGDVGNGIFITSGTTGQTGTIAFGDVSLGAAGTGGTGRAISVDGSAQTISFGDTTIAGGWGLDDVRYRGIGSAGSLWFDELNNTGTTTPRGLAIQNAAGNVTVNSGTITGQGGNALDVENGTGAVTIRADVIDLSGGGNVVSISGRGPTSQAINISGDVTGSGGGILVDNNTGGTINFTGDITMSGERGLYVDNNSGTTVNFSGPDSVFNTQLDAVTLINNAATTSVGFTAGNLDIDSSMGSGINASGAGSLSVLGNGNTIDAYDADAIVLDGVVFTLNNTWVGNGGAFYTINTANSTLSGSGNIAPNFNSNDGGGNFGVIEFNGGLDLAP</sequence>
<evidence type="ECO:0000313" key="2">
    <source>
        <dbReference type="Proteomes" id="UP000006860"/>
    </source>
</evidence>
<reference evidence="2" key="1">
    <citation type="submission" date="2011-02" db="EMBL/GenBank/DDBJ databases">
        <title>The complete genome of Planctomyces brasiliensis DSM 5305.</title>
        <authorList>
            <person name="Lucas S."/>
            <person name="Copeland A."/>
            <person name="Lapidus A."/>
            <person name="Bruce D."/>
            <person name="Goodwin L."/>
            <person name="Pitluck S."/>
            <person name="Kyrpides N."/>
            <person name="Mavromatis K."/>
            <person name="Pagani I."/>
            <person name="Ivanova N."/>
            <person name="Ovchinnikova G."/>
            <person name="Lu M."/>
            <person name="Detter J.C."/>
            <person name="Han C."/>
            <person name="Land M."/>
            <person name="Hauser L."/>
            <person name="Markowitz V."/>
            <person name="Cheng J.-F."/>
            <person name="Hugenholtz P."/>
            <person name="Woyke T."/>
            <person name="Wu D."/>
            <person name="Tindall B."/>
            <person name="Pomrenke H.G."/>
            <person name="Brambilla E."/>
            <person name="Klenk H.-P."/>
            <person name="Eisen J.A."/>
        </authorList>
    </citation>
    <scope>NUCLEOTIDE SEQUENCE [LARGE SCALE GENOMIC DNA]</scope>
    <source>
        <strain evidence="2">ATCC 49424 / DSM 5305 / JCM 21570 / NBRC 103401 / IFAM 1448</strain>
    </source>
</reference>
<proteinExistence type="predicted"/>